<gene>
    <name evidence="1" type="ORF">PHLGIDRAFT_129422</name>
</gene>
<dbReference type="OrthoDB" id="2921803at2759"/>
<dbReference type="EMBL" id="KN840570">
    <property type="protein sequence ID" value="KIP04547.1"/>
    <property type="molecule type" value="Genomic_DNA"/>
</dbReference>
<organism evidence="1 2">
    <name type="scientific">Phlebiopsis gigantea (strain 11061_1 CR5-6)</name>
    <name type="common">White-rot fungus</name>
    <name type="synonym">Peniophora gigantea</name>
    <dbReference type="NCBI Taxonomy" id="745531"/>
    <lineage>
        <taxon>Eukaryota</taxon>
        <taxon>Fungi</taxon>
        <taxon>Dikarya</taxon>
        <taxon>Basidiomycota</taxon>
        <taxon>Agaricomycotina</taxon>
        <taxon>Agaricomycetes</taxon>
        <taxon>Polyporales</taxon>
        <taxon>Phanerochaetaceae</taxon>
        <taxon>Phlebiopsis</taxon>
    </lineage>
</organism>
<proteinExistence type="predicted"/>
<dbReference type="AlphaFoldDB" id="A0A0C3S3Q3"/>
<dbReference type="SUPFAM" id="SSF52047">
    <property type="entry name" value="RNI-like"/>
    <property type="match status" value="1"/>
</dbReference>
<evidence type="ECO:0000313" key="1">
    <source>
        <dbReference type="EMBL" id="KIP04547.1"/>
    </source>
</evidence>
<name>A0A0C3S3Q3_PHLG1</name>
<reference evidence="1 2" key="1">
    <citation type="journal article" date="2014" name="PLoS Genet.">
        <title>Analysis of the Phlebiopsis gigantea genome, transcriptome and secretome provides insight into its pioneer colonization strategies of wood.</title>
        <authorList>
            <person name="Hori C."/>
            <person name="Ishida T."/>
            <person name="Igarashi K."/>
            <person name="Samejima M."/>
            <person name="Suzuki H."/>
            <person name="Master E."/>
            <person name="Ferreira P."/>
            <person name="Ruiz-Duenas F.J."/>
            <person name="Held B."/>
            <person name="Canessa P."/>
            <person name="Larrondo L.F."/>
            <person name="Schmoll M."/>
            <person name="Druzhinina I.S."/>
            <person name="Kubicek C.P."/>
            <person name="Gaskell J.A."/>
            <person name="Kersten P."/>
            <person name="St John F."/>
            <person name="Glasner J."/>
            <person name="Sabat G."/>
            <person name="Splinter BonDurant S."/>
            <person name="Syed K."/>
            <person name="Yadav J."/>
            <person name="Mgbeahuruike A.C."/>
            <person name="Kovalchuk A."/>
            <person name="Asiegbu F.O."/>
            <person name="Lackner G."/>
            <person name="Hoffmeister D."/>
            <person name="Rencoret J."/>
            <person name="Gutierrez A."/>
            <person name="Sun H."/>
            <person name="Lindquist E."/>
            <person name="Barry K."/>
            <person name="Riley R."/>
            <person name="Grigoriev I.V."/>
            <person name="Henrissat B."/>
            <person name="Kues U."/>
            <person name="Berka R.M."/>
            <person name="Martinez A.T."/>
            <person name="Covert S.F."/>
            <person name="Blanchette R.A."/>
            <person name="Cullen D."/>
        </authorList>
    </citation>
    <scope>NUCLEOTIDE SEQUENCE [LARGE SCALE GENOMIC DNA]</scope>
    <source>
        <strain evidence="1 2">11061_1 CR5-6</strain>
    </source>
</reference>
<keyword evidence="2" id="KW-1185">Reference proteome</keyword>
<protein>
    <recommendedName>
        <fullName evidence="3">F-box domain-containing protein</fullName>
    </recommendedName>
</protein>
<dbReference type="InterPro" id="IPR032675">
    <property type="entry name" value="LRR_dom_sf"/>
</dbReference>
<dbReference type="Proteomes" id="UP000053257">
    <property type="component" value="Unassembled WGS sequence"/>
</dbReference>
<evidence type="ECO:0000313" key="2">
    <source>
        <dbReference type="Proteomes" id="UP000053257"/>
    </source>
</evidence>
<dbReference type="Gene3D" id="3.80.10.10">
    <property type="entry name" value="Ribonuclease Inhibitor"/>
    <property type="match status" value="1"/>
</dbReference>
<sequence>MQAPVEVIEQIVDHLRPEDSETTKVPALDKGDLRSCSLVSKVWLAASKPMLFQDVGYTVSARPQAADVKPRTLQAISSFFNEHRDVAGYIQKLWIGQQSAGGVKEEDGLALDHLRKLLHHFTRLRELNLVDLVISCSSDPPQALPSFLMPLKTLNIICSRHFSDLSRQSHPWNVTDILRYFTTIDTLSLINTPWTEVSDLEKSSPAVPPTVQALILHGVPAHRDRDIECVLLRLPRLVDIKSVRTLYFTSDTWGQHRGLFELFAPSLEKLWMLPCPWFDRPGHNRRSQVFSSFTKLKQIAFPLTLDTFEGDPPNLDFEELQRALIAAGLTKRQHTGLEELVLLIKPFTAYQDEGEEKLQNTLDAALVEAVRQNNIVKVGFEWCGDLWQFSHTELEDGMRKLFPLLHENKMMEFRGNFTSCRLPNAQY</sequence>
<evidence type="ECO:0008006" key="3">
    <source>
        <dbReference type="Google" id="ProtNLM"/>
    </source>
</evidence>
<dbReference type="HOGENOM" id="CLU_642675_0_0_1"/>
<accession>A0A0C3S3Q3</accession>